<protein>
    <submittedName>
        <fullName evidence="2">Uncharacterized protein</fullName>
    </submittedName>
</protein>
<comment type="caution">
    <text evidence="2">The sequence shown here is derived from an EMBL/GenBank/DDBJ whole genome shotgun (WGS) entry which is preliminary data.</text>
</comment>
<gene>
    <name evidence="2" type="ORF">ACFSJ0_60545</name>
</gene>
<evidence type="ECO:0000313" key="2">
    <source>
        <dbReference type="EMBL" id="MFD1547319.1"/>
    </source>
</evidence>
<organism evidence="2 3">
    <name type="scientific">Nonomuraea guangzhouensis</name>
    <dbReference type="NCBI Taxonomy" id="1291555"/>
    <lineage>
        <taxon>Bacteria</taxon>
        <taxon>Bacillati</taxon>
        <taxon>Actinomycetota</taxon>
        <taxon>Actinomycetes</taxon>
        <taxon>Streptosporangiales</taxon>
        <taxon>Streptosporangiaceae</taxon>
        <taxon>Nonomuraea</taxon>
    </lineage>
</organism>
<evidence type="ECO:0000313" key="3">
    <source>
        <dbReference type="Proteomes" id="UP001597097"/>
    </source>
</evidence>
<evidence type="ECO:0000256" key="1">
    <source>
        <dbReference type="SAM" id="MobiDB-lite"/>
    </source>
</evidence>
<dbReference type="EMBL" id="JBHUCM010000075">
    <property type="protein sequence ID" value="MFD1547319.1"/>
    <property type="molecule type" value="Genomic_DNA"/>
</dbReference>
<sequence length="214" mass="24207">MALLPWKEAHHVISEAVLRSPLTLVIPTDQGPVTVRYEEVRNASSCENQAKRAAVWRQAITAARREHQQDDSWRLFVLWLAMPRILRASYNAVIRLRVERRDVEAEMFLALLEGLETVDLAQTDVGEVLIRTAASRAWRFARTSAARQAVGDVADLPDPAPPDFPNMDVSNLAAEQIEDIRRDLLAKRLGLAPPRRPRRRRQGTLALRQAGDPR</sequence>
<dbReference type="Proteomes" id="UP001597097">
    <property type="component" value="Unassembled WGS sequence"/>
</dbReference>
<keyword evidence="3" id="KW-1185">Reference proteome</keyword>
<name>A0ABW4GXJ5_9ACTN</name>
<reference evidence="3" key="1">
    <citation type="journal article" date="2019" name="Int. J. Syst. Evol. Microbiol.">
        <title>The Global Catalogue of Microorganisms (GCM) 10K type strain sequencing project: providing services to taxonomists for standard genome sequencing and annotation.</title>
        <authorList>
            <consortium name="The Broad Institute Genomics Platform"/>
            <consortium name="The Broad Institute Genome Sequencing Center for Infectious Disease"/>
            <person name="Wu L."/>
            <person name="Ma J."/>
        </authorList>
    </citation>
    <scope>NUCLEOTIDE SEQUENCE [LARGE SCALE GENOMIC DNA]</scope>
    <source>
        <strain evidence="3">CGMCC 1.15399</strain>
    </source>
</reference>
<dbReference type="RefSeq" id="WP_219528092.1">
    <property type="nucleotide sequence ID" value="NZ_JAHKRM010000003.1"/>
</dbReference>
<feature type="region of interest" description="Disordered" evidence="1">
    <location>
        <begin position="189"/>
        <end position="214"/>
    </location>
</feature>
<feature type="compositionally biased region" description="Low complexity" evidence="1">
    <location>
        <begin position="203"/>
        <end position="214"/>
    </location>
</feature>
<accession>A0ABW4GXJ5</accession>
<proteinExistence type="predicted"/>